<comment type="function">
    <text evidence="13">Secreted metalloproteinase that allows assimilation of proteinaceous substrates. Shows high activities on basic nuclear substrates such as histone and protamine.</text>
</comment>
<dbReference type="SUPFAM" id="SSF55486">
    <property type="entry name" value="Metalloproteases ('zincins'), catalytic domain"/>
    <property type="match status" value="1"/>
</dbReference>
<dbReference type="EMBL" id="MU253769">
    <property type="protein sequence ID" value="KAG9247564.1"/>
    <property type="molecule type" value="Genomic_DNA"/>
</dbReference>
<dbReference type="InterPro" id="IPR001384">
    <property type="entry name" value="Peptidase_M35"/>
</dbReference>
<evidence type="ECO:0000256" key="10">
    <source>
        <dbReference type="ARBA" id="ARBA00023145"/>
    </source>
</evidence>
<dbReference type="InterPro" id="IPR024079">
    <property type="entry name" value="MetalloPept_cat_dom_sf"/>
</dbReference>
<keyword evidence="7 13" id="KW-0378">Hydrolase</keyword>
<evidence type="ECO:0000256" key="5">
    <source>
        <dbReference type="ARBA" id="ARBA00022723"/>
    </source>
</evidence>
<dbReference type="Pfam" id="PF02102">
    <property type="entry name" value="Peptidase_M35"/>
    <property type="match status" value="1"/>
</dbReference>
<organism evidence="14 15">
    <name type="scientific">Calycina marina</name>
    <dbReference type="NCBI Taxonomy" id="1763456"/>
    <lineage>
        <taxon>Eukaryota</taxon>
        <taxon>Fungi</taxon>
        <taxon>Dikarya</taxon>
        <taxon>Ascomycota</taxon>
        <taxon>Pezizomycotina</taxon>
        <taxon>Leotiomycetes</taxon>
        <taxon>Helotiales</taxon>
        <taxon>Pezizellaceae</taxon>
        <taxon>Calycina</taxon>
    </lineage>
</organism>
<dbReference type="GO" id="GO:0046872">
    <property type="term" value="F:metal ion binding"/>
    <property type="evidence" value="ECO:0007669"/>
    <property type="project" value="UniProtKB-KW"/>
</dbReference>
<dbReference type="PRINTS" id="PR00768">
    <property type="entry name" value="DEUTEROLYSIN"/>
</dbReference>
<evidence type="ECO:0000256" key="4">
    <source>
        <dbReference type="ARBA" id="ARBA00022685"/>
    </source>
</evidence>
<sequence length="194" mass="20848">APTNCRALALAAATAAQSWSATRFNEYFKSTATATRTPFASRLTSVDTECGSSTTGATTYYCSHAYDYCESNVLAYTLSSANVVVNGHKYYTAPPSLSGTCHAQDQLTTALHELTHAPGVYFPCTAEYWYGCAAVTALTSAKTVLDADSYALYASAIHVGCFKFRKNQSVSLEQWRRDEGGRGGKGVEDLALSR</sequence>
<reference evidence="14" key="1">
    <citation type="journal article" date="2021" name="IMA Fungus">
        <title>Genomic characterization of three marine fungi, including Emericellopsis atlantica sp. nov. with signatures of a generalist lifestyle and marine biomass degradation.</title>
        <authorList>
            <person name="Hagestad O.C."/>
            <person name="Hou L."/>
            <person name="Andersen J.H."/>
            <person name="Hansen E.H."/>
            <person name="Altermark B."/>
            <person name="Li C."/>
            <person name="Kuhnert E."/>
            <person name="Cox R.J."/>
            <person name="Crous P.W."/>
            <person name="Spatafora J.W."/>
            <person name="Lail K."/>
            <person name="Amirebrahimi M."/>
            <person name="Lipzen A."/>
            <person name="Pangilinan J."/>
            <person name="Andreopoulos W."/>
            <person name="Hayes R.D."/>
            <person name="Ng V."/>
            <person name="Grigoriev I.V."/>
            <person name="Jackson S.A."/>
            <person name="Sutton T.D.S."/>
            <person name="Dobson A.D.W."/>
            <person name="Rama T."/>
        </authorList>
    </citation>
    <scope>NUCLEOTIDE SEQUENCE</scope>
    <source>
        <strain evidence="14">TRa3180A</strain>
    </source>
</reference>
<proteinExistence type="inferred from homology"/>
<evidence type="ECO:0000256" key="3">
    <source>
        <dbReference type="ARBA" id="ARBA00022670"/>
    </source>
</evidence>
<keyword evidence="15" id="KW-1185">Reference proteome</keyword>
<feature type="active site" evidence="11">
    <location>
        <position position="113"/>
    </location>
</feature>
<dbReference type="EC" id="3.4.24.39" evidence="13"/>
<evidence type="ECO:0000256" key="11">
    <source>
        <dbReference type="PIRSR" id="PIRSR601384-1"/>
    </source>
</evidence>
<dbReference type="OrthoDB" id="412874at2759"/>
<dbReference type="CDD" id="cd11008">
    <property type="entry name" value="M35_deuterolysin_like"/>
    <property type="match status" value="1"/>
</dbReference>
<evidence type="ECO:0000313" key="14">
    <source>
        <dbReference type="EMBL" id="KAG9247564.1"/>
    </source>
</evidence>
<evidence type="ECO:0000256" key="2">
    <source>
        <dbReference type="ARBA" id="ARBA00010279"/>
    </source>
</evidence>
<protein>
    <recommendedName>
        <fullName evidence="13">Neutral protease 2</fullName>
        <ecNumber evidence="13">3.4.24.39</ecNumber>
    </recommendedName>
    <alternativeName>
        <fullName evidence="13">Deuterolysin</fullName>
    </alternativeName>
</protein>
<evidence type="ECO:0000256" key="8">
    <source>
        <dbReference type="ARBA" id="ARBA00022833"/>
    </source>
</evidence>
<name>A0A9P7Z8N7_9HELO</name>
<keyword evidence="3 13" id="KW-0645">Protease</keyword>
<dbReference type="GO" id="GO:0005576">
    <property type="term" value="C:extracellular region"/>
    <property type="evidence" value="ECO:0007669"/>
    <property type="project" value="UniProtKB-SubCell"/>
</dbReference>
<keyword evidence="8 12" id="KW-0862">Zinc</keyword>
<keyword evidence="10" id="KW-0865">Zymogen</keyword>
<comment type="subcellular location">
    <subcellularLocation>
        <location evidence="13">Secreted</location>
    </subcellularLocation>
</comment>
<evidence type="ECO:0000256" key="6">
    <source>
        <dbReference type="ARBA" id="ARBA00022729"/>
    </source>
</evidence>
<evidence type="ECO:0000256" key="7">
    <source>
        <dbReference type="ARBA" id="ARBA00022801"/>
    </source>
</evidence>
<comment type="caution">
    <text evidence="14">The sequence shown here is derived from an EMBL/GenBank/DDBJ whole genome shotgun (WGS) entry which is preliminary data.</text>
</comment>
<dbReference type="Proteomes" id="UP000887226">
    <property type="component" value="Unassembled WGS sequence"/>
</dbReference>
<comment type="similarity">
    <text evidence="2 13">Belongs to the peptidase M35 family.</text>
</comment>
<feature type="binding site" evidence="12">
    <location>
        <position position="116"/>
    </location>
    <ligand>
        <name>Zn(2+)</name>
        <dbReference type="ChEBI" id="CHEBI:29105"/>
        <note>catalytic</note>
    </ligand>
</feature>
<dbReference type="GO" id="GO:0006508">
    <property type="term" value="P:proteolysis"/>
    <property type="evidence" value="ECO:0007669"/>
    <property type="project" value="UniProtKB-KW"/>
</dbReference>
<evidence type="ECO:0000256" key="12">
    <source>
        <dbReference type="PIRSR" id="PIRSR601384-2"/>
    </source>
</evidence>
<evidence type="ECO:0000256" key="1">
    <source>
        <dbReference type="ARBA" id="ARBA00001187"/>
    </source>
</evidence>
<dbReference type="GO" id="GO:0004222">
    <property type="term" value="F:metalloendopeptidase activity"/>
    <property type="evidence" value="ECO:0007669"/>
    <property type="project" value="InterPro"/>
</dbReference>
<gene>
    <name evidence="14" type="ORF">BJ878DRAFT_414646</name>
</gene>
<keyword evidence="9 13" id="KW-0482">Metalloprotease</keyword>
<dbReference type="InterPro" id="IPR050414">
    <property type="entry name" value="Fungal_M35_metalloproteases"/>
</dbReference>
<evidence type="ECO:0000256" key="13">
    <source>
        <dbReference type="RuleBase" id="RU361126"/>
    </source>
</evidence>
<dbReference type="PANTHER" id="PTHR37016:SF3">
    <property type="entry name" value="NEUTRAL PROTEASE 2-RELATED"/>
    <property type="match status" value="1"/>
</dbReference>
<comment type="catalytic activity">
    <reaction evidence="1 13">
        <text>Preferential cleavage of bonds with hydrophobic residues in P1'. Also 3-Asn-|-Gln-4 and 8-Gly-|-Ser-9 bonds in insulin B chain.</text>
        <dbReference type="EC" id="3.4.24.39"/>
    </reaction>
</comment>
<dbReference type="Gene3D" id="3.40.390.10">
    <property type="entry name" value="Collagenase (Catalytic Domain)"/>
    <property type="match status" value="1"/>
</dbReference>
<keyword evidence="4 13" id="KW-0165">Cleavage on pair of basic residues</keyword>
<evidence type="ECO:0000256" key="9">
    <source>
        <dbReference type="ARBA" id="ARBA00023049"/>
    </source>
</evidence>
<evidence type="ECO:0000313" key="15">
    <source>
        <dbReference type="Proteomes" id="UP000887226"/>
    </source>
</evidence>
<keyword evidence="5 12" id="KW-0479">Metal-binding</keyword>
<keyword evidence="13" id="KW-0964">Secreted</keyword>
<dbReference type="PANTHER" id="PTHR37016">
    <property type="match status" value="1"/>
</dbReference>
<keyword evidence="6" id="KW-0732">Signal</keyword>
<comment type="cofactor">
    <cofactor evidence="12 13">
        <name>Zn(2+)</name>
        <dbReference type="ChEBI" id="CHEBI:29105"/>
    </cofactor>
    <text evidence="12 13">Binds 1 zinc ion per subunit.</text>
</comment>
<feature type="non-terminal residue" evidence="14">
    <location>
        <position position="1"/>
    </location>
</feature>
<accession>A0A9P7Z8N7</accession>
<dbReference type="AlphaFoldDB" id="A0A9P7Z8N7"/>
<feature type="binding site" evidence="12">
    <location>
        <position position="112"/>
    </location>
    <ligand>
        <name>Zn(2+)</name>
        <dbReference type="ChEBI" id="CHEBI:29105"/>
        <note>catalytic</note>
    </ligand>
</feature>